<keyword evidence="3" id="KW-1185">Reference proteome</keyword>
<dbReference type="Proteomes" id="UP000053611">
    <property type="component" value="Unassembled WGS sequence"/>
</dbReference>
<name>A0A0J0XVL6_9TREE</name>
<dbReference type="OrthoDB" id="3174109at2759"/>
<evidence type="ECO:0008006" key="4">
    <source>
        <dbReference type="Google" id="ProtNLM"/>
    </source>
</evidence>
<protein>
    <recommendedName>
        <fullName evidence="4">F-box domain-containing protein</fullName>
    </recommendedName>
</protein>
<dbReference type="EMBL" id="KQ087183">
    <property type="protein sequence ID" value="KLT45125.1"/>
    <property type="molecule type" value="Genomic_DNA"/>
</dbReference>
<reference evidence="2 3" key="1">
    <citation type="submission" date="2015-03" db="EMBL/GenBank/DDBJ databases">
        <title>Genomics and transcriptomics of the oil-accumulating basidiomycete yeast T. oleaginosus allow insights into substrate utilization and the diverse evolutionary trajectories of mating systems in fungi.</title>
        <authorList>
            <consortium name="DOE Joint Genome Institute"/>
            <person name="Kourist R."/>
            <person name="Kracht O."/>
            <person name="Bracharz F."/>
            <person name="Lipzen A."/>
            <person name="Nolan M."/>
            <person name="Ohm R."/>
            <person name="Grigoriev I."/>
            <person name="Sun S."/>
            <person name="Heitman J."/>
            <person name="Bruck T."/>
            <person name="Nowrousian M."/>
        </authorList>
    </citation>
    <scope>NUCLEOTIDE SEQUENCE [LARGE SCALE GENOMIC DNA]</scope>
    <source>
        <strain evidence="2 3">IBC0246</strain>
    </source>
</reference>
<evidence type="ECO:0000256" key="1">
    <source>
        <dbReference type="SAM" id="MobiDB-lite"/>
    </source>
</evidence>
<organism evidence="2 3">
    <name type="scientific">Cutaneotrichosporon oleaginosum</name>
    <dbReference type="NCBI Taxonomy" id="879819"/>
    <lineage>
        <taxon>Eukaryota</taxon>
        <taxon>Fungi</taxon>
        <taxon>Dikarya</taxon>
        <taxon>Basidiomycota</taxon>
        <taxon>Agaricomycotina</taxon>
        <taxon>Tremellomycetes</taxon>
        <taxon>Trichosporonales</taxon>
        <taxon>Trichosporonaceae</taxon>
        <taxon>Cutaneotrichosporon</taxon>
    </lineage>
</organism>
<dbReference type="SUPFAM" id="SSF81383">
    <property type="entry name" value="F-box domain"/>
    <property type="match status" value="1"/>
</dbReference>
<dbReference type="InterPro" id="IPR036047">
    <property type="entry name" value="F-box-like_dom_sf"/>
</dbReference>
<feature type="region of interest" description="Disordered" evidence="1">
    <location>
        <begin position="1"/>
        <end position="41"/>
    </location>
</feature>
<dbReference type="AlphaFoldDB" id="A0A0J0XVL6"/>
<feature type="compositionally biased region" description="Acidic residues" evidence="1">
    <location>
        <begin position="698"/>
        <end position="720"/>
    </location>
</feature>
<gene>
    <name evidence="2" type="ORF">CC85DRAFT_283040</name>
</gene>
<feature type="compositionally biased region" description="Polar residues" evidence="1">
    <location>
        <begin position="1"/>
        <end position="11"/>
    </location>
</feature>
<evidence type="ECO:0000313" key="3">
    <source>
        <dbReference type="Proteomes" id="UP000053611"/>
    </source>
</evidence>
<dbReference type="RefSeq" id="XP_018281616.1">
    <property type="nucleotide sequence ID" value="XM_018422198.1"/>
</dbReference>
<sequence length="720" mass="81269">MSVANHSNSRPHQLPLPSHATVRSTSPAVARRPMPYETPDPSGRNWLVELPEEIRHIIFLQLDLNDITTCYRLCKELHAFLTQSAAINLRHTLLANSLHLNPFAMQANPNMPRQMPLTSAKILAHLRETLTRFRNVAPKSTSTVRFREPSGSLYEYLEGVLLRTSRDPAAPLSSKSRTLHVYDLRRIDEWEDTEDATDADAEVFETSSDSPMEGDFKTQHTFDFTIREVATDPTQDLLIIVSLTPISQRRHPFPKMIMEFHLYSLSTFEPHPKAEKHIIEFPQHLDGEDIALDFQICDNALYVLSKGPGMLGRDDSPADVLYGWEWPTGRLHVSIEAPDHISFESFVLLTASSFCVTATVARVSNGELAPDDLTPEAFRELYWTHHLHLYAFPPISDHPAGAPWTAQHVSVINMPSINNRFLRGIPPMQMSIRTDPPPRTFNSPYPMHAPPPYLPDPESGVAIVTFVQQRGFFPLNPLLPTAPTFTLIVAKATLAKLLPEPTSPLLKQTFSRPVPVVPFSRLAPDCRFFGPDRVMSCELCPSTLLTVAWVCFVYQNRYVAPYARVVGTVHLPLAGDNPDDEETEEQEVVDLSLQVFDFDQRRVRKEKLDRARRFPAGMEARDEQIEGDDDGIDLVLKPTRIQPIPYLTLEEIVTGHNMPYILVERATDSVDPLIDGQRILLLKKRQARRGAVQNPPVPDDDDSGDDSDSEEEDSIEVMEF</sequence>
<feature type="region of interest" description="Disordered" evidence="1">
    <location>
        <begin position="686"/>
        <end position="720"/>
    </location>
</feature>
<evidence type="ECO:0000313" key="2">
    <source>
        <dbReference type="EMBL" id="KLT45125.1"/>
    </source>
</evidence>
<accession>A0A0J0XVL6</accession>
<proteinExistence type="predicted"/>
<dbReference type="GeneID" id="28982801"/>